<keyword evidence="2" id="KW-0472">Membrane</keyword>
<feature type="transmembrane region" description="Helical" evidence="2">
    <location>
        <begin position="127"/>
        <end position="149"/>
    </location>
</feature>
<keyword evidence="2" id="KW-1133">Transmembrane helix</keyword>
<dbReference type="Proteomes" id="UP001049518">
    <property type="component" value="Chromosome"/>
</dbReference>
<evidence type="ECO:0000313" key="4">
    <source>
        <dbReference type="Proteomes" id="UP001049518"/>
    </source>
</evidence>
<organism evidence="3 4">
    <name type="scientific">Actinomadura graeca</name>
    <dbReference type="NCBI Taxonomy" id="2750812"/>
    <lineage>
        <taxon>Bacteria</taxon>
        <taxon>Bacillati</taxon>
        <taxon>Actinomycetota</taxon>
        <taxon>Actinomycetes</taxon>
        <taxon>Streptosporangiales</taxon>
        <taxon>Thermomonosporaceae</taxon>
        <taxon>Actinomadura</taxon>
    </lineage>
</organism>
<name>A0ABX8QLN5_9ACTN</name>
<dbReference type="RefSeq" id="WP_231332580.1">
    <property type="nucleotide sequence ID" value="NZ_CP059572.1"/>
</dbReference>
<proteinExistence type="predicted"/>
<feature type="transmembrane region" description="Helical" evidence="2">
    <location>
        <begin position="6"/>
        <end position="25"/>
    </location>
</feature>
<sequence>MTATMIAIVCGIAAGLAVAELSALASTTSRKIIIWSARQIYAHDPAAADGYAEEWAGGVAGQTSNIAKLATALRFSIPALTAIARRAIRRTRQAPRGLGGALADLFKQLRDLRRELAEATPTAEHRWLLLVALLGSLTGVALALTFAGMDVFTDRAFPSSATVIGGGGALGYSTLSFVVIKRLLRVARPIPLSSKNRGAQAGRTDAAPGEDEPSTTQAFFLVNPPASCFSTTPPHGTKRTL</sequence>
<keyword evidence="2" id="KW-0812">Transmembrane</keyword>
<evidence type="ECO:0000313" key="3">
    <source>
        <dbReference type="EMBL" id="QXJ19566.1"/>
    </source>
</evidence>
<evidence type="ECO:0008006" key="5">
    <source>
        <dbReference type="Google" id="ProtNLM"/>
    </source>
</evidence>
<accession>A0ABX8QLN5</accession>
<keyword evidence="4" id="KW-1185">Reference proteome</keyword>
<evidence type="ECO:0000256" key="2">
    <source>
        <dbReference type="SAM" id="Phobius"/>
    </source>
</evidence>
<feature type="transmembrane region" description="Helical" evidence="2">
    <location>
        <begin position="161"/>
        <end position="180"/>
    </location>
</feature>
<evidence type="ECO:0000256" key="1">
    <source>
        <dbReference type="SAM" id="MobiDB-lite"/>
    </source>
</evidence>
<reference evidence="3" key="1">
    <citation type="submission" date="2020-07" db="EMBL/GenBank/DDBJ databases">
        <authorList>
            <person name="Tarantini F.S."/>
            <person name="Hong K.W."/>
            <person name="Chan K.G."/>
        </authorList>
    </citation>
    <scope>NUCLEOTIDE SEQUENCE</scope>
    <source>
        <strain evidence="3">32-07</strain>
    </source>
</reference>
<gene>
    <name evidence="3" type="ORF">AGRA3207_000125</name>
</gene>
<feature type="region of interest" description="Disordered" evidence="1">
    <location>
        <begin position="194"/>
        <end position="216"/>
    </location>
</feature>
<protein>
    <recommendedName>
        <fullName evidence="5">MotA/TolQ/ExbB proton channel domain-containing protein</fullName>
    </recommendedName>
</protein>
<dbReference type="EMBL" id="CP059572">
    <property type="protein sequence ID" value="QXJ19566.1"/>
    <property type="molecule type" value="Genomic_DNA"/>
</dbReference>